<gene>
    <name evidence="2" type="ORF">ACFPOC_02595</name>
</gene>
<dbReference type="EMBL" id="JBHSNA010000002">
    <property type="protein sequence ID" value="MFC5565301.1"/>
    <property type="molecule type" value="Genomic_DNA"/>
</dbReference>
<keyword evidence="3" id="KW-1185">Reference proteome</keyword>
<dbReference type="RefSeq" id="WP_209837604.1">
    <property type="nucleotide sequence ID" value="NZ_JAGGJP010000002.1"/>
</dbReference>
<sequence length="97" mass="10851">MSKKVNGSRPIDSTAAGSQAEKFAALAREVEAEEDEQKFDEALRRMTEKPTAKVCPECGHVFRGNGWDGIDAHWKSKHEAVMPYEEAWPLLKAGTYK</sequence>
<feature type="region of interest" description="Disordered" evidence="1">
    <location>
        <begin position="1"/>
        <end position="20"/>
    </location>
</feature>
<dbReference type="Proteomes" id="UP001596056">
    <property type="component" value="Unassembled WGS sequence"/>
</dbReference>
<reference evidence="3" key="1">
    <citation type="journal article" date="2019" name="Int. J. Syst. Evol. Microbiol.">
        <title>The Global Catalogue of Microorganisms (GCM) 10K type strain sequencing project: providing services to taxonomists for standard genome sequencing and annotation.</title>
        <authorList>
            <consortium name="The Broad Institute Genomics Platform"/>
            <consortium name="The Broad Institute Genome Sequencing Center for Infectious Disease"/>
            <person name="Wu L."/>
            <person name="Ma J."/>
        </authorList>
    </citation>
    <scope>NUCLEOTIDE SEQUENCE [LARGE SCALE GENOMIC DNA]</scope>
    <source>
        <strain evidence="3">KACC 11588</strain>
    </source>
</reference>
<accession>A0ABW0S8Q7</accession>
<organism evidence="2 3">
    <name type="scientific">Rubellimicrobium aerolatum</name>
    <dbReference type="NCBI Taxonomy" id="490979"/>
    <lineage>
        <taxon>Bacteria</taxon>
        <taxon>Pseudomonadati</taxon>
        <taxon>Pseudomonadota</taxon>
        <taxon>Alphaproteobacteria</taxon>
        <taxon>Rhodobacterales</taxon>
        <taxon>Roseobacteraceae</taxon>
        <taxon>Rubellimicrobium</taxon>
    </lineage>
</organism>
<comment type="caution">
    <text evidence="2">The sequence shown here is derived from an EMBL/GenBank/DDBJ whole genome shotgun (WGS) entry which is preliminary data.</text>
</comment>
<evidence type="ECO:0000313" key="3">
    <source>
        <dbReference type="Proteomes" id="UP001596056"/>
    </source>
</evidence>
<protein>
    <recommendedName>
        <fullName evidence="4">C2H2-type domain-containing protein</fullName>
    </recommendedName>
</protein>
<proteinExistence type="predicted"/>
<name>A0ABW0S8Q7_9RHOB</name>
<evidence type="ECO:0008006" key="4">
    <source>
        <dbReference type="Google" id="ProtNLM"/>
    </source>
</evidence>
<evidence type="ECO:0000313" key="2">
    <source>
        <dbReference type="EMBL" id="MFC5565301.1"/>
    </source>
</evidence>
<evidence type="ECO:0000256" key="1">
    <source>
        <dbReference type="SAM" id="MobiDB-lite"/>
    </source>
</evidence>